<accession>A0A1Z4ELT3</accession>
<proteinExistence type="inferred from homology"/>
<evidence type="ECO:0000313" key="5">
    <source>
        <dbReference type="EMBL" id="BAX93947.1"/>
    </source>
</evidence>
<dbReference type="Pfam" id="PF12484">
    <property type="entry name" value="PPE-SVP"/>
    <property type="match status" value="1"/>
</dbReference>
<gene>
    <name evidence="5" type="primary">PPE31_2</name>
    <name evidence="5" type="ORF">MSG_03821</name>
</gene>
<evidence type="ECO:0000256" key="1">
    <source>
        <dbReference type="ARBA" id="ARBA00010652"/>
    </source>
</evidence>
<name>A0A1Z4ELT3_9MYCO</name>
<dbReference type="EMBL" id="AP018164">
    <property type="protein sequence ID" value="BAX93947.1"/>
    <property type="molecule type" value="Genomic_DNA"/>
</dbReference>
<dbReference type="Pfam" id="PF00823">
    <property type="entry name" value="PPE"/>
    <property type="match status" value="1"/>
</dbReference>
<sequence>MLRAAAAWTELAAELRSHAAPYGSAVSVLTSQSWRGAASLAMADAAAPYVVWMNMTAMQAEQTAEQATAAASAFETAFAMTVPPAAIAINRTALASLVASNTFGQNASAIAATEAHYGEMWAQDAAAMYGYAGQSAAATKVPSFSTAPQTTNSGGQNEQVAAVTQAASSSATTETQATLSQAAPSITSTLQNLSSPAAATSSNSSSILDPNANFWNTLTSTGALNPSQIVTASTLGTNGASSIVGDGALDSFATLASSYGAGAQEISGPATSVTAGLGQATSIGHLSAPSDWAATAPPAAPLSPALATSPIGAQAQAASGMPGIAPATLAEHATLRAVLPDNRFLARPPMVPRWPSTG</sequence>
<dbReference type="InterPro" id="IPR022171">
    <property type="entry name" value="PPE_C"/>
</dbReference>
<dbReference type="Gene3D" id="1.20.1260.20">
    <property type="entry name" value="PPE superfamily"/>
    <property type="match status" value="1"/>
</dbReference>
<dbReference type="PANTHER" id="PTHR46766:SF1">
    <property type="entry name" value="GLUTAMINE-RICH PROTEIN 2"/>
    <property type="match status" value="1"/>
</dbReference>
<feature type="domain" description="PPE family C-terminal" evidence="4">
    <location>
        <begin position="274"/>
        <end position="353"/>
    </location>
</feature>
<keyword evidence="6" id="KW-1185">Reference proteome</keyword>
<dbReference type="AlphaFoldDB" id="A0A1Z4ELT3"/>
<dbReference type="InterPro" id="IPR000030">
    <property type="entry name" value="PPE_dom"/>
</dbReference>
<dbReference type="InterPro" id="IPR038332">
    <property type="entry name" value="PPE_sf"/>
</dbReference>
<protein>
    <submittedName>
        <fullName evidence="5">PPE family protein</fullName>
    </submittedName>
</protein>
<dbReference type="KEGG" id="mshg:MSG_03821"/>
<dbReference type="SUPFAM" id="SSF140459">
    <property type="entry name" value="PE/PPE dimer-like"/>
    <property type="match status" value="1"/>
</dbReference>
<feature type="domain" description="PPE" evidence="3">
    <location>
        <begin position="1"/>
        <end position="142"/>
    </location>
</feature>
<dbReference type="GO" id="GO:0052572">
    <property type="term" value="P:response to host immune response"/>
    <property type="evidence" value="ECO:0007669"/>
    <property type="project" value="TreeGrafter"/>
</dbReference>
<feature type="compositionally biased region" description="Polar residues" evidence="2">
    <location>
        <begin position="143"/>
        <end position="157"/>
    </location>
</feature>
<evidence type="ECO:0000259" key="3">
    <source>
        <dbReference type="Pfam" id="PF00823"/>
    </source>
</evidence>
<feature type="region of interest" description="Disordered" evidence="2">
    <location>
        <begin position="143"/>
        <end position="168"/>
    </location>
</feature>
<feature type="compositionally biased region" description="Low complexity" evidence="2">
    <location>
        <begin position="158"/>
        <end position="168"/>
    </location>
</feature>
<evidence type="ECO:0000259" key="4">
    <source>
        <dbReference type="Pfam" id="PF12484"/>
    </source>
</evidence>
<organism evidence="5 6">
    <name type="scientific">Mycobacterium shigaense</name>
    <dbReference type="NCBI Taxonomy" id="722731"/>
    <lineage>
        <taxon>Bacteria</taxon>
        <taxon>Bacillati</taxon>
        <taxon>Actinomycetota</taxon>
        <taxon>Actinomycetes</taxon>
        <taxon>Mycobacteriales</taxon>
        <taxon>Mycobacteriaceae</taxon>
        <taxon>Mycobacterium</taxon>
        <taxon>Mycobacterium simiae complex</taxon>
    </lineage>
</organism>
<evidence type="ECO:0000256" key="2">
    <source>
        <dbReference type="SAM" id="MobiDB-lite"/>
    </source>
</evidence>
<reference evidence="6" key="1">
    <citation type="submission" date="2017-06" db="EMBL/GenBank/DDBJ databases">
        <title>Complete Genome Sequence of Mycobacterium shigaense.</title>
        <authorList>
            <person name="Fukano H."/>
            <person name="Yoshida M."/>
            <person name="Kazumi Y."/>
            <person name="Ogura Y."/>
            <person name="Mitarai S."/>
            <person name="Hayashi T."/>
            <person name="Hoshino Y."/>
        </authorList>
    </citation>
    <scope>NUCLEOTIDE SEQUENCE [LARGE SCALE GENOMIC DNA]</scope>
    <source>
        <strain evidence="6">UN-152</strain>
    </source>
</reference>
<dbReference type="Proteomes" id="UP000217736">
    <property type="component" value="Chromosome"/>
</dbReference>
<comment type="similarity">
    <text evidence="1">Belongs to the mycobacterial PPE family.</text>
</comment>
<evidence type="ECO:0000313" key="6">
    <source>
        <dbReference type="Proteomes" id="UP000217736"/>
    </source>
</evidence>
<dbReference type="PANTHER" id="PTHR46766">
    <property type="entry name" value="GLUTAMINE-RICH PROTEIN 2"/>
    <property type="match status" value="1"/>
</dbReference>